<feature type="transmembrane region" description="Helical" evidence="7">
    <location>
        <begin position="88"/>
        <end position="111"/>
    </location>
</feature>
<dbReference type="InterPro" id="IPR053166">
    <property type="entry name" value="UPF0718_permease"/>
</dbReference>
<keyword evidence="5 7" id="KW-1133">Transmembrane helix</keyword>
<feature type="transmembrane region" description="Helical" evidence="7">
    <location>
        <begin position="56"/>
        <end position="76"/>
    </location>
</feature>
<feature type="transmembrane region" description="Helical" evidence="7">
    <location>
        <begin position="118"/>
        <end position="139"/>
    </location>
</feature>
<feature type="transmembrane region" description="Helical" evidence="7">
    <location>
        <begin position="341"/>
        <end position="359"/>
    </location>
</feature>
<reference evidence="8" key="1">
    <citation type="submission" date="2021-04" db="EMBL/GenBank/DDBJ databases">
        <title>Ouciella asimina sp. nov., isolated from the surface seawater in the hydrothermal field of Okinawa Trough.</title>
        <authorList>
            <person name="Shuang W."/>
        </authorList>
    </citation>
    <scope>NUCLEOTIDE SEQUENCE</scope>
    <source>
        <strain evidence="8">LXI357</strain>
    </source>
</reference>
<organism evidence="8 9">
    <name type="scientific">Stakelama marina</name>
    <dbReference type="NCBI Taxonomy" id="2826939"/>
    <lineage>
        <taxon>Bacteria</taxon>
        <taxon>Pseudomonadati</taxon>
        <taxon>Pseudomonadota</taxon>
        <taxon>Alphaproteobacteria</taxon>
        <taxon>Sphingomonadales</taxon>
        <taxon>Sphingomonadaceae</taxon>
        <taxon>Stakelama</taxon>
    </lineage>
</organism>
<dbReference type="RefSeq" id="WP_284054656.1">
    <property type="nucleotide sequence ID" value="NZ_JAGRQC010000004.1"/>
</dbReference>
<gene>
    <name evidence="8" type="ORF">J7S20_12850</name>
</gene>
<comment type="subcellular location">
    <subcellularLocation>
        <location evidence="1">Cell membrane</location>
        <topology evidence="1">Multi-pass membrane protein</topology>
    </subcellularLocation>
</comment>
<evidence type="ECO:0000256" key="6">
    <source>
        <dbReference type="ARBA" id="ARBA00023136"/>
    </source>
</evidence>
<feature type="transmembrane region" description="Helical" evidence="7">
    <location>
        <begin position="198"/>
        <end position="223"/>
    </location>
</feature>
<feature type="transmembrane region" description="Helical" evidence="7">
    <location>
        <begin position="266"/>
        <end position="283"/>
    </location>
</feature>
<evidence type="ECO:0000256" key="5">
    <source>
        <dbReference type="ARBA" id="ARBA00022989"/>
    </source>
</evidence>
<sequence length="373" mass="40460">MNIVEQVGTALLMALGMFWKTGWTLVLGFAISAVLQTIVPADAMREKLGRHGAKQVALATILGAASSSCSFAAASVSRTLFKKGASLVTSLTFLFAATNLVIELGVILYLLMGWEFMAAEWLGGIALIGAMSLIVTLTYPKKLAEEARNHPEPGGGGHDHGAAHDEGGSWIDKLKRPETRGRIAQAFTMEWGMLWKDLAIGFLIGGFVSVFVPTEFWQSLFLVNAPEWVRVPFNAAIGPIIAMLTFVCSIGNVPVAAVLWGGGATFGGVIAFLYGDLIVLPLIDVYRRYYGWRMALYIALVLFASMVIAAIGVDLAFSWAGLVPQAGTDIREELTTFAIDYTFWLNLVFGAIGLWLWRLSRKAPEPKKAHCCH</sequence>
<dbReference type="InterPro" id="IPR005524">
    <property type="entry name" value="DUF318"/>
</dbReference>
<feature type="transmembrane region" description="Helical" evidence="7">
    <location>
        <begin position="12"/>
        <end position="35"/>
    </location>
</feature>
<dbReference type="GO" id="GO:0005886">
    <property type="term" value="C:plasma membrane"/>
    <property type="evidence" value="ECO:0007669"/>
    <property type="project" value="UniProtKB-SubCell"/>
</dbReference>
<dbReference type="AlphaFoldDB" id="A0A8T4IG07"/>
<dbReference type="Proteomes" id="UP000676996">
    <property type="component" value="Unassembled WGS sequence"/>
</dbReference>
<comment type="similarity">
    <text evidence="2">Belongs to the UPF0718 family.</text>
</comment>
<dbReference type="Pfam" id="PF03773">
    <property type="entry name" value="ArsP_1"/>
    <property type="match status" value="1"/>
</dbReference>
<proteinExistence type="inferred from homology"/>
<keyword evidence="4 7" id="KW-0812">Transmembrane</keyword>
<dbReference type="PANTHER" id="PTHR42775:SF1">
    <property type="entry name" value="PERMEASE RV2963-RELATED"/>
    <property type="match status" value="1"/>
</dbReference>
<evidence type="ECO:0000256" key="1">
    <source>
        <dbReference type="ARBA" id="ARBA00004651"/>
    </source>
</evidence>
<comment type="caution">
    <text evidence="8">The sequence shown here is derived from an EMBL/GenBank/DDBJ whole genome shotgun (WGS) entry which is preliminary data.</text>
</comment>
<protein>
    <submittedName>
        <fullName evidence="8">Permease</fullName>
    </submittedName>
</protein>
<evidence type="ECO:0000256" key="3">
    <source>
        <dbReference type="ARBA" id="ARBA00022475"/>
    </source>
</evidence>
<name>A0A8T4IG07_9SPHN</name>
<evidence type="ECO:0000256" key="4">
    <source>
        <dbReference type="ARBA" id="ARBA00022692"/>
    </source>
</evidence>
<evidence type="ECO:0000313" key="8">
    <source>
        <dbReference type="EMBL" id="MBR0553391.1"/>
    </source>
</evidence>
<feature type="transmembrane region" description="Helical" evidence="7">
    <location>
        <begin position="235"/>
        <end position="260"/>
    </location>
</feature>
<evidence type="ECO:0000256" key="2">
    <source>
        <dbReference type="ARBA" id="ARBA00006386"/>
    </source>
</evidence>
<dbReference type="EMBL" id="JAGRQC010000004">
    <property type="protein sequence ID" value="MBR0553391.1"/>
    <property type="molecule type" value="Genomic_DNA"/>
</dbReference>
<keyword evidence="3" id="KW-1003">Cell membrane</keyword>
<keyword evidence="6 7" id="KW-0472">Membrane</keyword>
<keyword evidence="9" id="KW-1185">Reference proteome</keyword>
<accession>A0A8T4IG07</accession>
<evidence type="ECO:0000313" key="9">
    <source>
        <dbReference type="Proteomes" id="UP000676996"/>
    </source>
</evidence>
<feature type="transmembrane region" description="Helical" evidence="7">
    <location>
        <begin position="295"/>
        <end position="321"/>
    </location>
</feature>
<evidence type="ECO:0000256" key="7">
    <source>
        <dbReference type="SAM" id="Phobius"/>
    </source>
</evidence>
<dbReference type="PANTHER" id="PTHR42775">
    <property type="entry name" value="PERMEASE RV2963-RELATED"/>
    <property type="match status" value="1"/>
</dbReference>